<reference evidence="6 7" key="1">
    <citation type="journal article" date="2007" name="Proc. Natl. Acad. Sci. U.S.A.">
        <title>The genome of Syntrophus aciditrophicus: life at the thermodynamic limit of microbial growth.</title>
        <authorList>
            <person name="McInerney M.J."/>
            <person name="Rohlin L."/>
            <person name="Mouttaki H."/>
            <person name="Kim U."/>
            <person name="Krupp R.S."/>
            <person name="Rios-Hernandez L."/>
            <person name="Sieber J."/>
            <person name="Struchtemeyer C.G."/>
            <person name="Bhattacharyya A."/>
            <person name="Campbell J.W."/>
            <person name="Gunsalus R.P."/>
        </authorList>
    </citation>
    <scope>NUCLEOTIDE SEQUENCE [LARGE SCALE GENOMIC DNA]</scope>
    <source>
        <strain evidence="6 7">SB</strain>
    </source>
</reference>
<evidence type="ECO:0000313" key="7">
    <source>
        <dbReference type="Proteomes" id="UP000001933"/>
    </source>
</evidence>
<dbReference type="GO" id="GO:0046872">
    <property type="term" value="F:metal ion binding"/>
    <property type="evidence" value="ECO:0007669"/>
    <property type="project" value="UniProtKB-KW"/>
</dbReference>
<evidence type="ECO:0000256" key="2">
    <source>
        <dbReference type="ARBA" id="ARBA00011643"/>
    </source>
</evidence>
<feature type="binding site" evidence="5">
    <location>
        <position position="224"/>
    </location>
    <ligand>
        <name>a divalent metal cation</name>
        <dbReference type="ChEBI" id="CHEBI:60240"/>
        <label>1</label>
    </ligand>
</feature>
<dbReference type="STRING" id="56780.SYN_01923"/>
<comment type="subunit">
    <text evidence="2">Homohexamer.</text>
</comment>
<accession>Q2LUC1</accession>
<dbReference type="InterPro" id="IPR036069">
    <property type="entry name" value="DUF34/NIF3_sf"/>
</dbReference>
<dbReference type="AlphaFoldDB" id="Q2LUC1"/>
<dbReference type="Pfam" id="PF01784">
    <property type="entry name" value="DUF34_NIF3"/>
    <property type="match status" value="1"/>
</dbReference>
<feature type="binding site" evidence="5">
    <location>
        <position position="220"/>
    </location>
    <ligand>
        <name>a divalent metal cation</name>
        <dbReference type="ChEBI" id="CHEBI:60240"/>
        <label>1</label>
    </ligand>
</feature>
<evidence type="ECO:0000256" key="5">
    <source>
        <dbReference type="PIRSR" id="PIRSR602678-1"/>
    </source>
</evidence>
<feature type="binding site" evidence="5">
    <location>
        <position position="100"/>
    </location>
    <ligand>
        <name>a divalent metal cation</name>
        <dbReference type="ChEBI" id="CHEBI:60240"/>
        <label>1</label>
    </ligand>
</feature>
<dbReference type="InParanoid" id="Q2LUC1"/>
<evidence type="ECO:0000256" key="1">
    <source>
        <dbReference type="ARBA" id="ARBA00006964"/>
    </source>
</evidence>
<dbReference type="InterPro" id="IPR002678">
    <property type="entry name" value="DUF34/NIF3"/>
</dbReference>
<evidence type="ECO:0000256" key="3">
    <source>
        <dbReference type="ARBA" id="ARBA00022112"/>
    </source>
</evidence>
<dbReference type="FunCoup" id="Q2LUC1">
    <property type="interactions" value="213"/>
</dbReference>
<protein>
    <recommendedName>
        <fullName evidence="3">GTP cyclohydrolase 1 type 2 homolog</fullName>
    </recommendedName>
</protein>
<dbReference type="PANTHER" id="PTHR13799:SF14">
    <property type="entry name" value="GTP CYCLOHYDROLASE 1 TYPE 2 HOMOLOG"/>
    <property type="match status" value="1"/>
</dbReference>
<proteinExistence type="inferred from homology"/>
<dbReference type="OrthoDB" id="9792792at2"/>
<keyword evidence="4 5" id="KW-0479">Metal-binding</keyword>
<evidence type="ECO:0000313" key="6">
    <source>
        <dbReference type="EMBL" id="ABC77680.1"/>
    </source>
</evidence>
<dbReference type="NCBIfam" id="TIGR00486">
    <property type="entry name" value="YbgI_SA1388"/>
    <property type="match status" value="1"/>
</dbReference>
<dbReference type="KEGG" id="sat:SYN_01923"/>
<evidence type="ECO:0000256" key="4">
    <source>
        <dbReference type="ARBA" id="ARBA00022723"/>
    </source>
</evidence>
<keyword evidence="7" id="KW-1185">Reference proteome</keyword>
<feature type="binding site" evidence="5">
    <location>
        <position position="64"/>
    </location>
    <ligand>
        <name>a divalent metal cation</name>
        <dbReference type="ChEBI" id="CHEBI:60240"/>
        <label>2</label>
    </ligand>
</feature>
<sequence>MELERITDYIDSYLDIHSYHDDSANGLQVENTGNVKKIGLAVDACHESISRACRAGCDLLIVHHGLFWGSQQLIVDNHYQRIRALIMADLALYAAHIPLDAHPIIGHNRVIAEHLDLEDIEPFALHHGKHIGVKGRFRQSGSRAEAAIWIEKELGACRGLLEFGPETISTVAVVAGSATDIELFRELKRDGIDFFVTGEPKYAAYHMAKEFGLNIFYGGHYQTETFGIKALGEHLQRLFAIPVVFMDTPCIF</sequence>
<dbReference type="RefSeq" id="WP_011417702.1">
    <property type="nucleotide sequence ID" value="NC_007759.1"/>
</dbReference>
<dbReference type="SUPFAM" id="SSF102705">
    <property type="entry name" value="NIF3 (NGG1p interacting factor 3)-like"/>
    <property type="match status" value="1"/>
</dbReference>
<organism evidence="6 7">
    <name type="scientific">Syntrophus aciditrophicus (strain SB)</name>
    <dbReference type="NCBI Taxonomy" id="56780"/>
    <lineage>
        <taxon>Bacteria</taxon>
        <taxon>Pseudomonadati</taxon>
        <taxon>Thermodesulfobacteriota</taxon>
        <taxon>Syntrophia</taxon>
        <taxon>Syntrophales</taxon>
        <taxon>Syntrophaceae</taxon>
        <taxon>Syntrophus</taxon>
    </lineage>
</organism>
<gene>
    <name evidence="6" type="ORF">SYN_01923</name>
</gene>
<dbReference type="Proteomes" id="UP000001933">
    <property type="component" value="Chromosome"/>
</dbReference>
<dbReference type="GO" id="GO:0005737">
    <property type="term" value="C:cytoplasm"/>
    <property type="evidence" value="ECO:0007669"/>
    <property type="project" value="TreeGrafter"/>
</dbReference>
<dbReference type="Gene3D" id="3.40.1390.30">
    <property type="entry name" value="NIF3 (NGG1p interacting factor 3)-like"/>
    <property type="match status" value="2"/>
</dbReference>
<dbReference type="EMBL" id="CP000252">
    <property type="protein sequence ID" value="ABC77680.1"/>
    <property type="molecule type" value="Genomic_DNA"/>
</dbReference>
<dbReference type="PANTHER" id="PTHR13799">
    <property type="entry name" value="NGG1 INTERACTING FACTOR 3"/>
    <property type="match status" value="1"/>
</dbReference>
<dbReference type="HOGENOM" id="CLU_037423_3_0_7"/>
<name>Q2LUC1_SYNAS</name>
<feature type="binding site" evidence="5">
    <location>
        <position position="63"/>
    </location>
    <ligand>
        <name>a divalent metal cation</name>
        <dbReference type="ChEBI" id="CHEBI:60240"/>
        <label>1</label>
    </ligand>
</feature>
<dbReference type="FunFam" id="3.40.1390.30:FF:000001">
    <property type="entry name" value="GTP cyclohydrolase 1 type 2"/>
    <property type="match status" value="1"/>
</dbReference>
<dbReference type="eggNOG" id="COG0327">
    <property type="taxonomic scope" value="Bacteria"/>
</dbReference>
<comment type="similarity">
    <text evidence="1">Belongs to the GTP cyclohydrolase I type 2/NIF3 family.</text>
</comment>